<dbReference type="RefSeq" id="WP_079471842.1">
    <property type="nucleotide sequence ID" value="NZ_FUZZ01000004.1"/>
</dbReference>
<feature type="region of interest" description="Disordered" evidence="1">
    <location>
        <begin position="1"/>
        <end position="66"/>
    </location>
</feature>
<feature type="compositionally biased region" description="Basic and acidic residues" evidence="1">
    <location>
        <begin position="30"/>
        <end position="40"/>
    </location>
</feature>
<keyword evidence="3" id="KW-1185">Reference proteome</keyword>
<protein>
    <submittedName>
        <fullName evidence="2">Uncharacterized protein</fullName>
    </submittedName>
</protein>
<organism evidence="2 3">
    <name type="scientific">Chitinophaga ginsengisegetis</name>
    <dbReference type="NCBI Taxonomy" id="393003"/>
    <lineage>
        <taxon>Bacteria</taxon>
        <taxon>Pseudomonadati</taxon>
        <taxon>Bacteroidota</taxon>
        <taxon>Chitinophagia</taxon>
        <taxon>Chitinophagales</taxon>
        <taxon>Chitinophagaceae</taxon>
        <taxon>Chitinophaga</taxon>
    </lineage>
</organism>
<sequence length="66" mass="7655">MTIKKSTSEKRELKETKRRNEALAPAKGGAKKERNDDRNNVLEGYDEDEYDQKDIADSKRRKKSQG</sequence>
<dbReference type="STRING" id="393003.SAMN05660461_4548"/>
<dbReference type="AlphaFoldDB" id="A0A1T5P7J6"/>
<evidence type="ECO:0000313" key="3">
    <source>
        <dbReference type="Proteomes" id="UP000190166"/>
    </source>
</evidence>
<dbReference type="Proteomes" id="UP000190166">
    <property type="component" value="Unassembled WGS sequence"/>
</dbReference>
<name>A0A1T5P7J6_9BACT</name>
<evidence type="ECO:0000256" key="1">
    <source>
        <dbReference type="SAM" id="MobiDB-lite"/>
    </source>
</evidence>
<gene>
    <name evidence="2" type="ORF">SAMN05660461_4548</name>
</gene>
<feature type="compositionally biased region" description="Basic and acidic residues" evidence="1">
    <location>
        <begin position="1"/>
        <end position="21"/>
    </location>
</feature>
<evidence type="ECO:0000313" key="2">
    <source>
        <dbReference type="EMBL" id="SKD08672.1"/>
    </source>
</evidence>
<dbReference type="EMBL" id="FUZZ01000004">
    <property type="protein sequence ID" value="SKD08672.1"/>
    <property type="molecule type" value="Genomic_DNA"/>
</dbReference>
<reference evidence="2 3" key="1">
    <citation type="submission" date="2017-02" db="EMBL/GenBank/DDBJ databases">
        <authorList>
            <person name="Peterson S.W."/>
        </authorList>
    </citation>
    <scope>NUCLEOTIDE SEQUENCE [LARGE SCALE GENOMIC DNA]</scope>
    <source>
        <strain evidence="2 3">DSM 18108</strain>
    </source>
</reference>
<accession>A0A1T5P7J6</accession>
<proteinExistence type="predicted"/>